<evidence type="ECO:0000313" key="1">
    <source>
        <dbReference type="EMBL" id="GGJ88973.1"/>
    </source>
</evidence>
<comment type="caution">
    <text evidence="1">The sequence shown here is derived from an EMBL/GenBank/DDBJ whole genome shotgun (WGS) entry which is preliminary data.</text>
</comment>
<dbReference type="EMBL" id="BMQB01000003">
    <property type="protein sequence ID" value="GGJ88973.1"/>
    <property type="molecule type" value="Genomic_DNA"/>
</dbReference>
<name>A0A8J3F9R9_9ACTN</name>
<sequence>MASVEPLPAGDVVPDEGYYVIFEFDPGTAEMRKVGDTYATSAFSRREALEHAEAAALQQASRGGGLQYLVARVTPEGGFRPARG</sequence>
<evidence type="ECO:0000313" key="2">
    <source>
        <dbReference type="Proteomes" id="UP000649739"/>
    </source>
</evidence>
<proteinExistence type="predicted"/>
<dbReference type="RefSeq" id="WP_189169627.1">
    <property type="nucleotide sequence ID" value="NZ_BMQB01000003.1"/>
</dbReference>
<dbReference type="Proteomes" id="UP000649739">
    <property type="component" value="Unassembled WGS sequence"/>
</dbReference>
<gene>
    <name evidence="1" type="ORF">GCM10010123_18200</name>
</gene>
<organism evidence="1 2">
    <name type="scientific">Pilimelia anulata</name>
    <dbReference type="NCBI Taxonomy" id="53371"/>
    <lineage>
        <taxon>Bacteria</taxon>
        <taxon>Bacillati</taxon>
        <taxon>Actinomycetota</taxon>
        <taxon>Actinomycetes</taxon>
        <taxon>Micromonosporales</taxon>
        <taxon>Micromonosporaceae</taxon>
        <taxon>Pilimelia</taxon>
    </lineage>
</organism>
<protein>
    <submittedName>
        <fullName evidence="1">Uncharacterized protein</fullName>
    </submittedName>
</protein>
<reference evidence="1" key="1">
    <citation type="journal article" date="2014" name="Int. J. Syst. Evol. Microbiol.">
        <title>Complete genome sequence of Corynebacterium casei LMG S-19264T (=DSM 44701T), isolated from a smear-ripened cheese.</title>
        <authorList>
            <consortium name="US DOE Joint Genome Institute (JGI-PGF)"/>
            <person name="Walter F."/>
            <person name="Albersmeier A."/>
            <person name="Kalinowski J."/>
            <person name="Ruckert C."/>
        </authorList>
    </citation>
    <scope>NUCLEOTIDE SEQUENCE</scope>
    <source>
        <strain evidence="1">JCM 3090</strain>
    </source>
</reference>
<keyword evidence="2" id="KW-1185">Reference proteome</keyword>
<reference evidence="1" key="2">
    <citation type="submission" date="2020-09" db="EMBL/GenBank/DDBJ databases">
        <authorList>
            <person name="Sun Q."/>
            <person name="Ohkuma M."/>
        </authorList>
    </citation>
    <scope>NUCLEOTIDE SEQUENCE</scope>
    <source>
        <strain evidence="1">JCM 3090</strain>
    </source>
</reference>
<accession>A0A8J3F9R9</accession>
<dbReference type="AlphaFoldDB" id="A0A8J3F9R9"/>